<evidence type="ECO:0000313" key="3">
    <source>
        <dbReference type="EMBL" id="TCD83793.1"/>
    </source>
</evidence>
<gene>
    <name evidence="1" type="ORF">BL5915_11000</name>
    <name evidence="5" type="ORF">G8B11_05540</name>
    <name evidence="2" type="ORF">MCC10002_1405</name>
    <name evidence="3" type="ORF">MCC10008_1034</name>
    <name evidence="4" type="ORF">MCC10076_1098</name>
</gene>
<evidence type="ECO:0000313" key="2">
    <source>
        <dbReference type="EMBL" id="TCD73560.1"/>
    </source>
</evidence>
<sequence>MKESVTIQYRCEDADTNLVETIPIASIGIDQWSQGHPVLFNLDRRGHHGRRMLSVLITACEAVLHEIQDIKWED</sequence>
<dbReference type="Proteomes" id="UP000292241">
    <property type="component" value="Unassembled WGS sequence"/>
</dbReference>
<evidence type="ECO:0000313" key="9">
    <source>
        <dbReference type="Proteomes" id="UP000593918"/>
    </source>
</evidence>
<dbReference type="RefSeq" id="WP_007052824.1">
    <property type="nucleotide sequence ID" value="NZ_BCYK01000008.1"/>
</dbReference>
<evidence type="ECO:0000313" key="4">
    <source>
        <dbReference type="EMBL" id="TCE98440.1"/>
    </source>
</evidence>
<dbReference type="Proteomes" id="UP000593918">
    <property type="component" value="Chromosome"/>
</dbReference>
<accession>A0A0M0VMQ8</accession>
<dbReference type="EMBL" id="SHPR01000026">
    <property type="protein sequence ID" value="TCD83793.1"/>
    <property type="molecule type" value="Genomic_DNA"/>
</dbReference>
<name>A0A0M0VMQ8_BIFLL</name>
<dbReference type="AlphaFoldDB" id="A0A0M0VMQ8"/>
<dbReference type="Proteomes" id="UP000293701">
    <property type="component" value="Unassembled WGS sequence"/>
</dbReference>
<dbReference type="EMBL" id="SHPM01000029">
    <property type="protein sequence ID" value="TCD73560.1"/>
    <property type="molecule type" value="Genomic_DNA"/>
</dbReference>
<evidence type="ECO:0000313" key="8">
    <source>
        <dbReference type="Proteomes" id="UP000293701"/>
    </source>
</evidence>
<reference evidence="6 7" key="1">
    <citation type="journal article" date="2018" name="Sci. Rep.">
        <title>Genomic diversity and distribution of Bifidobacterium longum subsp. longum across the human lifespan.</title>
        <authorList>
            <person name="Odamaki T."/>
            <person name="Bottacini F."/>
            <person name="Kato K."/>
            <person name="Mitsuyama E."/>
            <person name="Yoshida K."/>
            <person name="Horigome A."/>
            <person name="Xiao J.Z."/>
            <person name="van Sinderen D."/>
        </authorList>
    </citation>
    <scope>NUCLEOTIDE SEQUENCE [LARGE SCALE GENOMIC DNA]</scope>
    <source>
        <strain evidence="2 8">MCC10002</strain>
        <strain evidence="3 6">MCC10008</strain>
        <strain evidence="4 7">MCC10076</strain>
    </source>
</reference>
<reference evidence="5" key="3">
    <citation type="submission" date="2020-02" db="EMBL/GenBank/DDBJ databases">
        <title>The Isolation and identification of Lactobacillus and Bifidobacterium species from dairy as potential probiotics for calf scour mitigation.</title>
        <authorList>
            <person name="Dhadda K."/>
            <person name="Guan L."/>
            <person name="Chen Y."/>
            <person name="Malmuthuge N."/>
        </authorList>
    </citation>
    <scope>NUCLEOTIDE SEQUENCE</scope>
    <source>
        <strain evidence="5">B1</strain>
    </source>
</reference>
<dbReference type="Proteomes" id="UP000292751">
    <property type="component" value="Unassembled WGS sequence"/>
</dbReference>
<dbReference type="EMBL" id="SHRX01000016">
    <property type="protein sequence ID" value="TCE98440.1"/>
    <property type="molecule type" value="Genomic_DNA"/>
</dbReference>
<proteinExistence type="predicted"/>
<reference evidence="1 9" key="4">
    <citation type="submission" date="2020-10" db="EMBL/GenBank/DDBJ databases">
        <title>Genome sequencing of Bifidobacterium longum subsp. longum KCTC 5915.</title>
        <authorList>
            <person name="Kim J."/>
        </authorList>
    </citation>
    <scope>NUCLEOTIDE SEQUENCE [LARGE SCALE GENOMIC DNA]</scope>
    <source>
        <strain evidence="1 9">KCTC 5915</strain>
    </source>
</reference>
<organism evidence="4 7">
    <name type="scientific">Bifidobacterium longum subsp. longum</name>
    <dbReference type="NCBI Taxonomy" id="1679"/>
    <lineage>
        <taxon>Bacteria</taxon>
        <taxon>Bacillati</taxon>
        <taxon>Actinomycetota</taxon>
        <taxon>Actinomycetes</taxon>
        <taxon>Bifidobacteriales</taxon>
        <taxon>Bifidobacteriaceae</taxon>
        <taxon>Bifidobacterium</taxon>
    </lineage>
</organism>
<evidence type="ECO:0000313" key="5">
    <source>
        <dbReference type="EMBL" id="UNL81821.1"/>
    </source>
</evidence>
<reference evidence="4" key="2">
    <citation type="submission" date="2019-02" db="EMBL/GenBank/DDBJ databases">
        <authorList>
            <person name="Odamaki T."/>
        </authorList>
    </citation>
    <scope>NUCLEOTIDE SEQUENCE</scope>
    <source>
        <strain evidence="2">MCC10002</strain>
        <strain evidence="3">MCC10008</strain>
        <strain evidence="4">MCC10076</strain>
    </source>
</reference>
<dbReference type="EMBL" id="CP049772">
    <property type="protein sequence ID" value="UNL81821.1"/>
    <property type="molecule type" value="Genomic_DNA"/>
</dbReference>
<dbReference type="EMBL" id="CP062943">
    <property type="protein sequence ID" value="QOL55258.1"/>
    <property type="molecule type" value="Genomic_DNA"/>
</dbReference>
<protein>
    <submittedName>
        <fullName evidence="4">Uncharacterized protein</fullName>
    </submittedName>
</protein>
<evidence type="ECO:0000313" key="7">
    <source>
        <dbReference type="Proteomes" id="UP000292751"/>
    </source>
</evidence>
<dbReference type="Proteomes" id="UP000829452">
    <property type="component" value="Chromosome"/>
</dbReference>
<evidence type="ECO:0000313" key="6">
    <source>
        <dbReference type="Proteomes" id="UP000292241"/>
    </source>
</evidence>
<evidence type="ECO:0000313" key="1">
    <source>
        <dbReference type="EMBL" id="QOL55258.1"/>
    </source>
</evidence>